<organism evidence="3 4">
    <name type="scientific">OM182 bacterium MED-G24</name>
    <dbReference type="NCBI Taxonomy" id="1986255"/>
    <lineage>
        <taxon>Bacteria</taxon>
        <taxon>Pseudomonadati</taxon>
        <taxon>Pseudomonadota</taxon>
        <taxon>Gammaproteobacteria</taxon>
        <taxon>OMG group</taxon>
        <taxon>OM182 clade</taxon>
    </lineage>
</organism>
<proteinExistence type="predicted"/>
<dbReference type="PANTHER" id="PTHR11559">
    <property type="entry name" value="CARBOXYLESTERASE"/>
    <property type="match status" value="1"/>
</dbReference>
<feature type="domain" description="Carboxylesterase type B" evidence="2">
    <location>
        <begin position="52"/>
        <end position="527"/>
    </location>
</feature>
<keyword evidence="1" id="KW-1133">Transmembrane helix</keyword>
<evidence type="ECO:0000313" key="4">
    <source>
        <dbReference type="Proteomes" id="UP000219327"/>
    </source>
</evidence>
<comment type="caution">
    <text evidence="3">The sequence shown here is derived from an EMBL/GenBank/DDBJ whole genome shotgun (WGS) entry which is preliminary data.</text>
</comment>
<evidence type="ECO:0000256" key="1">
    <source>
        <dbReference type="SAM" id="Phobius"/>
    </source>
</evidence>
<sequence length="542" mass="58820">MLTKILIIAAMVIVAIAVLVAVAYWWFFQRNSIQFSTTDGMSYILDWEERHTLDTRLGSVVGLGNGRIQAYLGVPYAEPPVGNRRFLPPVAKRPWEGLHDATAFPMTAWQDFSGPLSMRDPTGMSEDCLFLNVFTPSADENARPVLLWIHGGSYFEGSANEYDGSVLAEQGDVVVVAINYRLGSLGFLDLSALGEEFADSASNGIRDQLAAIKWVRDNIADYGGDPNNITLFGESAGGGSVLALIATPEADGLYKQAIVHSGGMIGGPPTDHTQQLAEHMEVPIEDLASALRSASPEELVGMRTSLSLSTGAAVDGTVITRSSSDAILDRRENGVPLIAGYNRDEGAFFALVIPSFLHSFVGEAVGQGVVPGMDGTQYVKELREAYPEDTGPQHFARIWSELLTRGTSHSAVRASAAGAGGWLYRFDMPVQQGVNLKVGATHGVEIGFTFNVFASDAPATAHFYDKHDPEVRKLALNWSNTIIQFAKTGNPNGAGLPDWPEYTAENREVLILDTEPRVESDLLQAERERWGDTEEKSSDFYL</sequence>
<dbReference type="InterPro" id="IPR019819">
    <property type="entry name" value="Carboxylesterase_B_CS"/>
</dbReference>
<dbReference type="Proteomes" id="UP000219327">
    <property type="component" value="Unassembled WGS sequence"/>
</dbReference>
<keyword evidence="1" id="KW-0472">Membrane</keyword>
<name>A0A2A5WUM5_9GAMM</name>
<evidence type="ECO:0000313" key="3">
    <source>
        <dbReference type="EMBL" id="PDH40235.1"/>
    </source>
</evidence>
<protein>
    <submittedName>
        <fullName evidence="3">Carboxylesterase</fullName>
    </submittedName>
</protein>
<dbReference type="Pfam" id="PF00135">
    <property type="entry name" value="COesterase"/>
    <property type="match status" value="1"/>
</dbReference>
<dbReference type="InterPro" id="IPR029058">
    <property type="entry name" value="AB_hydrolase_fold"/>
</dbReference>
<accession>A0A2A5WUM5</accession>
<keyword evidence="1" id="KW-0812">Transmembrane</keyword>
<evidence type="ECO:0000259" key="2">
    <source>
        <dbReference type="Pfam" id="PF00135"/>
    </source>
</evidence>
<dbReference type="InterPro" id="IPR002018">
    <property type="entry name" value="CarbesteraseB"/>
</dbReference>
<feature type="transmembrane region" description="Helical" evidence="1">
    <location>
        <begin position="5"/>
        <end position="27"/>
    </location>
</feature>
<dbReference type="EMBL" id="NTKD01000014">
    <property type="protein sequence ID" value="PDH40235.1"/>
    <property type="molecule type" value="Genomic_DNA"/>
</dbReference>
<dbReference type="Gene3D" id="3.40.50.1820">
    <property type="entry name" value="alpha/beta hydrolase"/>
    <property type="match status" value="1"/>
</dbReference>
<reference evidence="3 4" key="1">
    <citation type="submission" date="2017-08" db="EMBL/GenBank/DDBJ databases">
        <title>Fine stratification of microbial communities through a metagenomic profile of the photic zone.</title>
        <authorList>
            <person name="Haro-Moreno J.M."/>
            <person name="Lopez-Perez M."/>
            <person name="De La Torre J."/>
            <person name="Picazo A."/>
            <person name="Camacho A."/>
            <person name="Rodriguez-Valera F."/>
        </authorList>
    </citation>
    <scope>NUCLEOTIDE SEQUENCE [LARGE SCALE GENOMIC DNA]</scope>
    <source>
        <strain evidence="3">MED-G24</strain>
    </source>
</reference>
<dbReference type="PROSITE" id="PS00941">
    <property type="entry name" value="CARBOXYLESTERASE_B_2"/>
    <property type="match status" value="1"/>
</dbReference>
<dbReference type="SUPFAM" id="SSF53474">
    <property type="entry name" value="alpha/beta-Hydrolases"/>
    <property type="match status" value="1"/>
</dbReference>
<dbReference type="AlphaFoldDB" id="A0A2A5WUM5"/>
<gene>
    <name evidence="3" type="ORF">CNE99_04010</name>
</gene>
<dbReference type="InterPro" id="IPR050309">
    <property type="entry name" value="Type-B_Carboxylest/Lipase"/>
</dbReference>